<dbReference type="AlphaFoldDB" id="X1LFP5"/>
<protein>
    <submittedName>
        <fullName evidence="1">Uncharacterized protein</fullName>
    </submittedName>
</protein>
<gene>
    <name evidence="1" type="ORF">S06H3_09849</name>
</gene>
<feature type="non-terminal residue" evidence="1">
    <location>
        <position position="1"/>
    </location>
</feature>
<evidence type="ECO:0000313" key="1">
    <source>
        <dbReference type="EMBL" id="GAI17933.1"/>
    </source>
</evidence>
<proteinExistence type="predicted"/>
<dbReference type="EMBL" id="BARV01004430">
    <property type="protein sequence ID" value="GAI17933.1"/>
    <property type="molecule type" value="Genomic_DNA"/>
</dbReference>
<accession>X1LFP5</accession>
<organism evidence="1">
    <name type="scientific">marine sediment metagenome</name>
    <dbReference type="NCBI Taxonomy" id="412755"/>
    <lineage>
        <taxon>unclassified sequences</taxon>
        <taxon>metagenomes</taxon>
        <taxon>ecological metagenomes</taxon>
    </lineage>
</organism>
<comment type="caution">
    <text evidence="1">The sequence shown here is derived from an EMBL/GenBank/DDBJ whole genome shotgun (WGS) entry which is preliminary data.</text>
</comment>
<sequence>SYVLCLSFEYEFAILKITAYKFEISGDSYDLTSLENTVNPLAIVKTNPLVDECLLFNNVQFTLSPEGWRPLKVFNGIPA</sequence>
<name>X1LFP5_9ZZZZ</name>
<reference evidence="1" key="1">
    <citation type="journal article" date="2014" name="Front. Microbiol.">
        <title>High frequency of phylogenetically diverse reductive dehalogenase-homologous genes in deep subseafloor sedimentary metagenomes.</title>
        <authorList>
            <person name="Kawai M."/>
            <person name="Futagami T."/>
            <person name="Toyoda A."/>
            <person name="Takaki Y."/>
            <person name="Nishi S."/>
            <person name="Hori S."/>
            <person name="Arai W."/>
            <person name="Tsubouchi T."/>
            <person name="Morono Y."/>
            <person name="Uchiyama I."/>
            <person name="Ito T."/>
            <person name="Fujiyama A."/>
            <person name="Inagaki F."/>
            <person name="Takami H."/>
        </authorList>
    </citation>
    <scope>NUCLEOTIDE SEQUENCE</scope>
    <source>
        <strain evidence="1">Expedition CK06-06</strain>
    </source>
</reference>